<dbReference type="Proteomes" id="UP000281553">
    <property type="component" value="Unassembled WGS sequence"/>
</dbReference>
<keyword evidence="2" id="KW-1185">Reference proteome</keyword>
<reference evidence="1 2" key="1">
    <citation type="submission" date="2018-11" db="EMBL/GenBank/DDBJ databases">
        <authorList>
            <consortium name="Pathogen Informatics"/>
        </authorList>
    </citation>
    <scope>NUCLEOTIDE SEQUENCE [LARGE SCALE GENOMIC DNA]</scope>
</reference>
<name>A0A3P7LZ70_DIBLA</name>
<accession>A0A3P7LZ70</accession>
<gene>
    <name evidence="1" type="ORF">DILT_LOCUS12758</name>
</gene>
<evidence type="ECO:0000313" key="1">
    <source>
        <dbReference type="EMBL" id="VDN16927.1"/>
    </source>
</evidence>
<organism evidence="1 2">
    <name type="scientific">Dibothriocephalus latus</name>
    <name type="common">Fish tapeworm</name>
    <name type="synonym">Diphyllobothrium latum</name>
    <dbReference type="NCBI Taxonomy" id="60516"/>
    <lineage>
        <taxon>Eukaryota</taxon>
        <taxon>Metazoa</taxon>
        <taxon>Spiralia</taxon>
        <taxon>Lophotrochozoa</taxon>
        <taxon>Platyhelminthes</taxon>
        <taxon>Cestoda</taxon>
        <taxon>Eucestoda</taxon>
        <taxon>Diphyllobothriidea</taxon>
        <taxon>Diphyllobothriidae</taxon>
        <taxon>Dibothriocephalus</taxon>
    </lineage>
</organism>
<dbReference type="EMBL" id="UYRU01067615">
    <property type="protein sequence ID" value="VDN16927.1"/>
    <property type="molecule type" value="Genomic_DNA"/>
</dbReference>
<sequence>MLSVVAASVDTYKSPEAIPHYNILNVLHQQLRSDMLWSTSLSRCVAPSSRNILYLESRNHNQLLLGQSRLTCASNRLKGHCLRFLGKDAEGY</sequence>
<protein>
    <submittedName>
        <fullName evidence="1">Uncharacterized protein</fullName>
    </submittedName>
</protein>
<proteinExistence type="predicted"/>
<evidence type="ECO:0000313" key="2">
    <source>
        <dbReference type="Proteomes" id="UP000281553"/>
    </source>
</evidence>
<dbReference type="AlphaFoldDB" id="A0A3P7LZ70"/>